<keyword evidence="1" id="KW-0732">Signal</keyword>
<dbReference type="AlphaFoldDB" id="A0A3S0IAB0"/>
<comment type="caution">
    <text evidence="3">The sequence shown here is derived from an EMBL/GenBank/DDBJ whole genome shotgun (WGS) entry which is preliminary data.</text>
</comment>
<dbReference type="GO" id="GO:0046872">
    <property type="term" value="F:metal ion binding"/>
    <property type="evidence" value="ECO:0007669"/>
    <property type="project" value="InterPro"/>
</dbReference>
<feature type="signal peptide" evidence="1">
    <location>
        <begin position="1"/>
        <end position="20"/>
    </location>
</feature>
<evidence type="ECO:0000256" key="1">
    <source>
        <dbReference type="SAM" id="SignalP"/>
    </source>
</evidence>
<dbReference type="InterPro" id="IPR045800">
    <property type="entry name" value="HMBD"/>
</dbReference>
<gene>
    <name evidence="3" type="ORF">EKG39_18145</name>
</gene>
<name>A0A3S0IAB0_9GAMM</name>
<feature type="domain" description="Heavy metal binding" evidence="2">
    <location>
        <begin position="97"/>
        <end position="119"/>
    </location>
</feature>
<evidence type="ECO:0000313" key="4">
    <source>
        <dbReference type="Proteomes" id="UP000282060"/>
    </source>
</evidence>
<feature type="domain" description="Heavy metal binding" evidence="2">
    <location>
        <begin position="36"/>
        <end position="61"/>
    </location>
</feature>
<protein>
    <recommendedName>
        <fullName evidence="2">Heavy metal binding domain-containing protein</fullName>
    </recommendedName>
</protein>
<organism evidence="3 4">
    <name type="scientific">Shewanella atlantica</name>
    <dbReference type="NCBI Taxonomy" id="271099"/>
    <lineage>
        <taxon>Bacteria</taxon>
        <taxon>Pseudomonadati</taxon>
        <taxon>Pseudomonadota</taxon>
        <taxon>Gammaproteobacteria</taxon>
        <taxon>Alteromonadales</taxon>
        <taxon>Shewanellaceae</taxon>
        <taxon>Shewanella</taxon>
    </lineage>
</organism>
<keyword evidence="4" id="KW-1185">Reference proteome</keyword>
<proteinExistence type="predicted"/>
<dbReference type="RefSeq" id="WP_126507395.1">
    <property type="nucleotide sequence ID" value="NZ_RXNV01000011.1"/>
</dbReference>
<dbReference type="Proteomes" id="UP000282060">
    <property type="component" value="Unassembled WGS sequence"/>
</dbReference>
<dbReference type="OrthoDB" id="6267944at2"/>
<feature type="domain" description="Heavy metal binding" evidence="2">
    <location>
        <begin position="154"/>
        <end position="177"/>
    </location>
</feature>
<dbReference type="EMBL" id="RXNV01000011">
    <property type="protein sequence ID" value="RTR28899.1"/>
    <property type="molecule type" value="Genomic_DNA"/>
</dbReference>
<feature type="chain" id="PRO_5018536682" description="Heavy metal binding domain-containing protein" evidence="1">
    <location>
        <begin position="21"/>
        <end position="194"/>
    </location>
</feature>
<evidence type="ECO:0000259" key="2">
    <source>
        <dbReference type="Pfam" id="PF19335"/>
    </source>
</evidence>
<reference evidence="3 4" key="1">
    <citation type="submission" date="2018-12" db="EMBL/GenBank/DDBJ databases">
        <authorList>
            <person name="Yu L."/>
        </authorList>
    </citation>
    <scope>NUCLEOTIDE SEQUENCE [LARGE SCALE GENOMIC DNA]</scope>
    <source>
        <strain evidence="3 4">HAW-EB5</strain>
    </source>
</reference>
<sequence>MKTLLSLVLSAFILVSVVPAASAHQHEHGQHVSADYSCPMHPEVTGQKGDSCPKCGMNLEAKTDKATTSKHKGKKCDSCPNHKAKAHKDMHADTHACPMHPSVTGKKGDTCPDCGMNLTASKAASSKHHGKKCDSCPNHGAKSHKDMHADTHACPMNPKITGKKGDTCPKCGMNLEPIKTATKEAGKHAAHHKQ</sequence>
<evidence type="ECO:0000313" key="3">
    <source>
        <dbReference type="EMBL" id="RTR28899.1"/>
    </source>
</evidence>
<accession>A0A3S0IAB0</accession>
<dbReference type="Pfam" id="PF19335">
    <property type="entry name" value="HMBD"/>
    <property type="match status" value="3"/>
</dbReference>